<accession>A0A1N7SRR3</accession>
<dbReference type="SUPFAM" id="SSF52467">
    <property type="entry name" value="DHS-like NAD/FAD-binding domain"/>
    <property type="match status" value="1"/>
</dbReference>
<dbReference type="InterPro" id="IPR029035">
    <property type="entry name" value="DHS-like_NAD/FAD-binding_dom"/>
</dbReference>
<name>A0A1N7SRR3_9BURK</name>
<sequence>MFCLRPTQYAWFLGAGASAAAGIPTGYAMITDFKKRIFCELAGVKLKDVDADDPLWIGRINSYLESRSDLPPPGDPREYATAFEAVHPTPEDRRNYISAAVEKGTPSYAHRVLASLITTGRVPCVFSPNFDNLVETAAMMTDQLVPAGDRANIAVAGIDNVERATLALRESRPLLAKIHGDYQSVHIKNTTAELRHQDQQMRQVLTLACGRYGLVIVGYSGRDESVMQALASAIAQPNAFPGGIHWVARSAKDILPAVREFLEAADAAGVRTSLVECHTFDELAADILDNLSMPPALEQHIGEFNAREVLRPVPLPTKDHVSYPVLRCSALPVISMPTMARRITTAKPLTSADARKLVRDAGVWAIVASNGRDVAAFGEDAALLQAFEPVGGRLADTIALSPEHDSWALGLLYDALIRAVCRRRPIRARMRRQGHAVMAQGETDKETSEARALRVERQAKLKNAYSGSLYGKTEHGHPFYEGVLLRLEQAANRWWLAFEPTTFVDVPRDRSEEDEGDESESFERKRWVDPSVDWRRERWARRYNNVWAGIIDAWAHLLAGTDGAVVRATGVKEDEGIDAVFQLSPVTAWSRPGHDAPYLHLGN</sequence>
<dbReference type="Pfam" id="PF13289">
    <property type="entry name" value="SIR2_2"/>
    <property type="match status" value="1"/>
</dbReference>
<proteinExistence type="predicted"/>
<protein>
    <submittedName>
        <fullName evidence="1">Uncharacterized protein</fullName>
    </submittedName>
</protein>
<reference evidence="1" key="1">
    <citation type="submission" date="2016-12" db="EMBL/GenBank/DDBJ databases">
        <authorList>
            <person name="Moulin L."/>
        </authorList>
    </citation>
    <scope>NUCLEOTIDE SEQUENCE [LARGE SCALE GENOMIC DNA]</scope>
    <source>
        <strain evidence="1">STM 7183</strain>
    </source>
</reference>
<gene>
    <name evidence="1" type="ORF">BN2476_740089</name>
</gene>
<dbReference type="Proteomes" id="UP000195569">
    <property type="component" value="Unassembled WGS sequence"/>
</dbReference>
<dbReference type="AlphaFoldDB" id="A0A1N7SRR3"/>
<keyword evidence="2" id="KW-1185">Reference proteome</keyword>
<comment type="caution">
    <text evidence="1">The sequence shown here is derived from an EMBL/GenBank/DDBJ whole genome shotgun (WGS) entry which is preliminary data.</text>
</comment>
<evidence type="ECO:0000313" key="2">
    <source>
        <dbReference type="Proteomes" id="UP000195569"/>
    </source>
</evidence>
<evidence type="ECO:0000313" key="1">
    <source>
        <dbReference type="EMBL" id="SIT50045.1"/>
    </source>
</evidence>
<organism evidence="1 2">
    <name type="scientific">Paraburkholderia piptadeniae</name>
    <dbReference type="NCBI Taxonomy" id="1701573"/>
    <lineage>
        <taxon>Bacteria</taxon>
        <taxon>Pseudomonadati</taxon>
        <taxon>Pseudomonadota</taxon>
        <taxon>Betaproteobacteria</taxon>
        <taxon>Burkholderiales</taxon>
        <taxon>Burkholderiaceae</taxon>
        <taxon>Paraburkholderia</taxon>
    </lineage>
</organism>
<dbReference type="OrthoDB" id="288285at2"/>
<dbReference type="Gene3D" id="3.40.50.1220">
    <property type="entry name" value="TPP-binding domain"/>
    <property type="match status" value="1"/>
</dbReference>
<dbReference type="EMBL" id="CYGY02000074">
    <property type="protein sequence ID" value="SIT50045.1"/>
    <property type="molecule type" value="Genomic_DNA"/>
</dbReference>